<dbReference type="EMBL" id="CP021748">
    <property type="protein sequence ID" value="ARX85194.1"/>
    <property type="molecule type" value="Genomic_DNA"/>
</dbReference>
<dbReference type="Proteomes" id="UP000195880">
    <property type="component" value="Chromosome"/>
</dbReference>
<dbReference type="RefSeq" id="WP_087885146.1">
    <property type="nucleotide sequence ID" value="NZ_CP021748.1"/>
</dbReference>
<keyword evidence="2" id="KW-1185">Reference proteome</keyword>
<dbReference type="OrthoDB" id="4345310at2"/>
<dbReference type="KEGG" id="salf:SMD44_04653"/>
<accession>A0A1Z1WFH3</accession>
<evidence type="ECO:0000313" key="2">
    <source>
        <dbReference type="Proteomes" id="UP000195880"/>
    </source>
</evidence>
<dbReference type="AlphaFoldDB" id="A0A1Z1WFH3"/>
<protein>
    <submittedName>
        <fullName evidence="1">Uncharacterized protein</fullName>
    </submittedName>
</protein>
<gene>
    <name evidence="1" type="ORF">SMD44_04653</name>
</gene>
<sequence length="63" mass="6919">MDTNDLTEFPHLTEFPDLDRAYRDHLDNCPGIHLGILADCPEGARLRDAWEGRSLGSGASAHA</sequence>
<proteinExistence type="predicted"/>
<reference evidence="1 2" key="1">
    <citation type="submission" date="2017-05" db="EMBL/GenBank/DDBJ databases">
        <title>Streptomyces alboflavus Genome sequencing and assembly.</title>
        <authorList>
            <person name="Wang Y."/>
            <person name="Du B."/>
            <person name="Ding Y."/>
            <person name="Liu H."/>
            <person name="Hou Q."/>
            <person name="Liu K."/>
            <person name="Wang C."/>
            <person name="Yao L."/>
        </authorList>
    </citation>
    <scope>NUCLEOTIDE SEQUENCE [LARGE SCALE GENOMIC DNA]</scope>
    <source>
        <strain evidence="1 2">MDJK44</strain>
    </source>
</reference>
<name>A0A1Z1WFH3_9ACTN</name>
<organism evidence="1 2">
    <name type="scientific">Streptomyces alboflavus</name>
    <dbReference type="NCBI Taxonomy" id="67267"/>
    <lineage>
        <taxon>Bacteria</taxon>
        <taxon>Bacillati</taxon>
        <taxon>Actinomycetota</taxon>
        <taxon>Actinomycetes</taxon>
        <taxon>Kitasatosporales</taxon>
        <taxon>Streptomycetaceae</taxon>
        <taxon>Streptomyces</taxon>
    </lineage>
</organism>
<evidence type="ECO:0000313" key="1">
    <source>
        <dbReference type="EMBL" id="ARX85194.1"/>
    </source>
</evidence>